<dbReference type="PANTHER" id="PTHR46990">
    <property type="entry name" value="GLUTAREDOXIN DOMAIN-CONTAINING CYSTEINE-RICH PROTEIN 1"/>
    <property type="match status" value="1"/>
</dbReference>
<accession>A0A482WYU1</accession>
<dbReference type="InterPro" id="IPR036249">
    <property type="entry name" value="Thioredoxin-like_sf"/>
</dbReference>
<keyword evidence="4" id="KW-1185">Reference proteome</keyword>
<dbReference type="OrthoDB" id="423313at2759"/>
<organism evidence="3 4">
    <name type="scientific">Laodelphax striatellus</name>
    <name type="common">Small brown planthopper</name>
    <name type="synonym">Delphax striatella</name>
    <dbReference type="NCBI Taxonomy" id="195883"/>
    <lineage>
        <taxon>Eukaryota</taxon>
        <taxon>Metazoa</taxon>
        <taxon>Ecdysozoa</taxon>
        <taxon>Arthropoda</taxon>
        <taxon>Hexapoda</taxon>
        <taxon>Insecta</taxon>
        <taxon>Pterygota</taxon>
        <taxon>Neoptera</taxon>
        <taxon>Paraneoptera</taxon>
        <taxon>Hemiptera</taxon>
        <taxon>Auchenorrhyncha</taxon>
        <taxon>Fulgoroidea</taxon>
        <taxon>Delphacidae</taxon>
        <taxon>Criomorphinae</taxon>
        <taxon>Laodelphax</taxon>
    </lineage>
</organism>
<evidence type="ECO:0000313" key="3">
    <source>
        <dbReference type="EMBL" id="RZF38678.1"/>
    </source>
</evidence>
<comment type="caution">
    <text evidence="3">The sequence shown here is derived from an EMBL/GenBank/DDBJ whole genome shotgun (WGS) entry which is preliminary data.</text>
</comment>
<dbReference type="Pfam" id="PF00462">
    <property type="entry name" value="Glutaredoxin"/>
    <property type="match status" value="1"/>
</dbReference>
<dbReference type="AlphaFoldDB" id="A0A482WYU1"/>
<evidence type="ECO:0000313" key="4">
    <source>
        <dbReference type="Proteomes" id="UP000291343"/>
    </source>
</evidence>
<dbReference type="GO" id="GO:0007605">
    <property type="term" value="P:sensory perception of sound"/>
    <property type="evidence" value="ECO:0007669"/>
    <property type="project" value="InterPro"/>
</dbReference>
<feature type="region of interest" description="Disordered" evidence="1">
    <location>
        <begin position="248"/>
        <end position="280"/>
    </location>
</feature>
<dbReference type="InterPro" id="IPR002109">
    <property type="entry name" value="Glutaredoxin"/>
</dbReference>
<feature type="region of interest" description="Disordered" evidence="1">
    <location>
        <begin position="125"/>
        <end position="169"/>
    </location>
</feature>
<feature type="compositionally biased region" description="Low complexity" evidence="1">
    <location>
        <begin position="336"/>
        <end position="347"/>
    </location>
</feature>
<feature type="compositionally biased region" description="Low complexity" evidence="1">
    <location>
        <begin position="428"/>
        <end position="441"/>
    </location>
</feature>
<feature type="compositionally biased region" description="Basic and acidic residues" evidence="1">
    <location>
        <begin position="348"/>
        <end position="357"/>
    </location>
</feature>
<feature type="compositionally biased region" description="Polar residues" evidence="1">
    <location>
        <begin position="183"/>
        <end position="199"/>
    </location>
</feature>
<sequence length="739" mass="81536">MLEMMNGPKEFIDKMEAETRKGPVVVSTRSRQQERQPDGTKTPGIVEDVTIDRKLQGRHVVKIRVNAVGSTEGVAGDGLQSASNNGQVTPSTQVEVLSDGRVRINSNDNDVESFSKPLVVGRTLKDAETRRRDGEDTEAKKDEEEESRRRFKGEETTSNLAGQHQVDRVKGAETVRSFLISATTSSSNKLKQSGLHPQTQSSNQSSSNAVRINVSSPTSSAPGETMFSRNDEDSAYYSYNQLAYLYSHSGQSSPASDSGTCSDFDANTPPPLPKKKSALSKKVSTIQLNLGSISKDDDVKHHIVNHKVASLTSSADLESDDDISCDSLNSSELEHQVVSSSSSTSSDPSHHHINDDLHELEDVDDGVHDVLSRRRMVQQFGKQKCVPPPLPPKKSHQKKILEKCSSVESPLTSLKESSLETTTTIITNNNNNYINNTSLSTPTEEKSVKQVKHPQVSRQVSVEERTYEERNSSQDRTIPPNSTLDRSVSSPASSIYDSFYKFHLNENSDVNSTDDCNSLSSTATMKSSVTVDGLDSFAGRKGYVQDGDVENATIRSSKGTVRGVKNRVRAGIATFLQMHSNKRWEEKEAGKVVVYTTTMGTVRETYLRCLKVRQIMRTNLVKFEERDAFMSREVQAEIKERMSSEVVALPQVFVEGQHLGDAETVERLNESGELRKILQPYKSADACITCQVCGGYRLLPCGVCNGSKKSVHRNHFTTELVALKCMNCDEVGLVRCYAC</sequence>
<feature type="compositionally biased region" description="Basic and acidic residues" evidence="1">
    <location>
        <begin position="461"/>
        <end position="473"/>
    </location>
</feature>
<dbReference type="SMR" id="A0A482WYU1"/>
<dbReference type="Gene3D" id="3.40.30.10">
    <property type="entry name" value="Glutaredoxin"/>
    <property type="match status" value="1"/>
</dbReference>
<dbReference type="InParanoid" id="A0A482WYU1"/>
<feature type="region of interest" description="Disordered" evidence="1">
    <location>
        <begin position="1"/>
        <end position="46"/>
    </location>
</feature>
<feature type="compositionally biased region" description="Polar residues" evidence="1">
    <location>
        <begin position="474"/>
        <end position="489"/>
    </location>
</feature>
<name>A0A482WYU1_LAOST</name>
<feature type="compositionally biased region" description="Polar residues" evidence="1">
    <location>
        <begin position="248"/>
        <end position="261"/>
    </location>
</feature>
<dbReference type="Proteomes" id="UP000291343">
    <property type="component" value="Unassembled WGS sequence"/>
</dbReference>
<feature type="domain" description="Glutaredoxin" evidence="2">
    <location>
        <begin position="592"/>
        <end position="658"/>
    </location>
</feature>
<feature type="region of interest" description="Disordered" evidence="1">
    <location>
        <begin position="73"/>
        <end position="93"/>
    </location>
</feature>
<feature type="region of interest" description="Disordered" evidence="1">
    <location>
        <begin position="313"/>
        <end position="361"/>
    </location>
</feature>
<gene>
    <name evidence="3" type="ORF">LSTR_LSTR003484</name>
</gene>
<feature type="region of interest" description="Disordered" evidence="1">
    <location>
        <begin position="183"/>
        <end position="227"/>
    </location>
</feature>
<proteinExistence type="predicted"/>
<dbReference type="Pfam" id="PF23733">
    <property type="entry name" value="GRXCR1-2_C"/>
    <property type="match status" value="1"/>
</dbReference>
<dbReference type="PANTHER" id="PTHR46990:SF1">
    <property type="entry name" value="GLUTAREDOXIN DOMAIN-CONTAINING CYSTEINE-RICH PROTEIN 1"/>
    <property type="match status" value="1"/>
</dbReference>
<dbReference type="STRING" id="195883.A0A482WYU1"/>
<feature type="compositionally biased region" description="Polar residues" evidence="1">
    <location>
        <begin position="209"/>
        <end position="222"/>
    </location>
</feature>
<dbReference type="CDD" id="cd03031">
    <property type="entry name" value="GRX_GRX_like"/>
    <property type="match status" value="1"/>
</dbReference>
<dbReference type="PROSITE" id="PS51354">
    <property type="entry name" value="GLUTAREDOXIN_2"/>
    <property type="match status" value="1"/>
</dbReference>
<evidence type="ECO:0000256" key="1">
    <source>
        <dbReference type="SAM" id="MobiDB-lite"/>
    </source>
</evidence>
<protein>
    <recommendedName>
        <fullName evidence="2">Glutaredoxin domain-containing protein</fullName>
    </recommendedName>
</protein>
<feature type="compositionally biased region" description="Basic and acidic residues" evidence="1">
    <location>
        <begin position="125"/>
        <end position="155"/>
    </location>
</feature>
<feature type="region of interest" description="Disordered" evidence="1">
    <location>
        <begin position="428"/>
        <end position="489"/>
    </location>
</feature>
<feature type="compositionally biased region" description="Basic and acidic residues" evidence="1">
    <location>
        <begin position="10"/>
        <end position="21"/>
    </location>
</feature>
<reference evidence="3 4" key="1">
    <citation type="journal article" date="2017" name="Gigascience">
        <title>Genome sequence of the small brown planthopper, Laodelphax striatellus.</title>
        <authorList>
            <person name="Zhu J."/>
            <person name="Jiang F."/>
            <person name="Wang X."/>
            <person name="Yang P."/>
            <person name="Bao Y."/>
            <person name="Zhao W."/>
            <person name="Wang W."/>
            <person name="Lu H."/>
            <person name="Wang Q."/>
            <person name="Cui N."/>
            <person name="Li J."/>
            <person name="Chen X."/>
            <person name="Luo L."/>
            <person name="Yu J."/>
            <person name="Kang L."/>
            <person name="Cui F."/>
        </authorList>
    </citation>
    <scope>NUCLEOTIDE SEQUENCE [LARGE SCALE GENOMIC DNA]</scope>
    <source>
        <strain evidence="3">Lst14</strain>
    </source>
</reference>
<dbReference type="SUPFAM" id="SSF52833">
    <property type="entry name" value="Thioredoxin-like"/>
    <property type="match status" value="1"/>
</dbReference>
<evidence type="ECO:0000259" key="2">
    <source>
        <dbReference type="Pfam" id="PF00462"/>
    </source>
</evidence>
<dbReference type="InterPro" id="IPR042797">
    <property type="entry name" value="GRXCR1"/>
</dbReference>
<feature type="compositionally biased region" description="Polar residues" evidence="1">
    <location>
        <begin position="80"/>
        <end position="93"/>
    </location>
</feature>
<dbReference type="EMBL" id="QKKF02022000">
    <property type="protein sequence ID" value="RZF38678.1"/>
    <property type="molecule type" value="Genomic_DNA"/>
</dbReference>